<dbReference type="PATRIC" id="fig|84531.8.peg.401"/>
<dbReference type="Proteomes" id="UP000060787">
    <property type="component" value="Chromosome"/>
</dbReference>
<feature type="domain" description="Recombinase" evidence="2">
    <location>
        <begin position="170"/>
        <end position="284"/>
    </location>
</feature>
<dbReference type="Gene3D" id="3.90.1750.20">
    <property type="entry name" value="Putative Large Serine Recombinase, Chain B, Domain 2"/>
    <property type="match status" value="1"/>
</dbReference>
<proteinExistence type="predicted"/>
<dbReference type="Pfam" id="PF07508">
    <property type="entry name" value="Recombinase"/>
    <property type="match status" value="1"/>
</dbReference>
<dbReference type="EMBL" id="CP011129">
    <property type="protein sequence ID" value="ALN78552.1"/>
    <property type="molecule type" value="Genomic_DNA"/>
</dbReference>
<dbReference type="InterPro" id="IPR036162">
    <property type="entry name" value="Resolvase-like_N_sf"/>
</dbReference>
<dbReference type="InterPro" id="IPR038109">
    <property type="entry name" value="DNA_bind_recomb_sf"/>
</dbReference>
<dbReference type="PANTHER" id="PTHR30461:SF23">
    <property type="entry name" value="DNA RECOMBINASE-RELATED"/>
    <property type="match status" value="1"/>
</dbReference>
<gene>
    <name evidence="3" type="ORF">LA76x_0391</name>
</gene>
<dbReference type="Pfam" id="PF00239">
    <property type="entry name" value="Resolvase"/>
    <property type="match status" value="1"/>
</dbReference>
<organism evidence="3 4">
    <name type="scientific">Lysobacter antibioticus</name>
    <dbReference type="NCBI Taxonomy" id="84531"/>
    <lineage>
        <taxon>Bacteria</taxon>
        <taxon>Pseudomonadati</taxon>
        <taxon>Pseudomonadota</taxon>
        <taxon>Gammaproteobacteria</taxon>
        <taxon>Lysobacterales</taxon>
        <taxon>Lysobacteraceae</taxon>
        <taxon>Lysobacter</taxon>
    </lineage>
</organism>
<dbReference type="AlphaFoldDB" id="A0A0S2F4V2"/>
<dbReference type="CDD" id="cd00338">
    <property type="entry name" value="Ser_Recombinase"/>
    <property type="match status" value="1"/>
</dbReference>
<dbReference type="InterPro" id="IPR006119">
    <property type="entry name" value="Resolv_N"/>
</dbReference>
<dbReference type="GO" id="GO:0003677">
    <property type="term" value="F:DNA binding"/>
    <property type="evidence" value="ECO:0007669"/>
    <property type="project" value="InterPro"/>
</dbReference>
<dbReference type="STRING" id="84531.LA76x_0391"/>
<dbReference type="GO" id="GO:0000150">
    <property type="term" value="F:DNA strand exchange activity"/>
    <property type="evidence" value="ECO:0007669"/>
    <property type="project" value="InterPro"/>
</dbReference>
<keyword evidence="4" id="KW-1185">Reference proteome</keyword>
<dbReference type="RefSeq" id="WP_057916335.1">
    <property type="nucleotide sequence ID" value="NZ_CP011129.1"/>
</dbReference>
<dbReference type="Gene3D" id="3.40.50.1390">
    <property type="entry name" value="Resolvase, N-terminal catalytic domain"/>
    <property type="match status" value="1"/>
</dbReference>
<dbReference type="SUPFAM" id="SSF53041">
    <property type="entry name" value="Resolvase-like"/>
    <property type="match status" value="1"/>
</dbReference>
<dbReference type="SMART" id="SM00857">
    <property type="entry name" value="Resolvase"/>
    <property type="match status" value="1"/>
</dbReference>
<dbReference type="InterPro" id="IPR050639">
    <property type="entry name" value="SSR_resolvase"/>
</dbReference>
<dbReference type="InterPro" id="IPR011109">
    <property type="entry name" value="DNA_bind_recombinase_dom"/>
</dbReference>
<dbReference type="PANTHER" id="PTHR30461">
    <property type="entry name" value="DNA-INVERTASE FROM LAMBDOID PROPHAGE"/>
    <property type="match status" value="1"/>
</dbReference>
<dbReference type="PROSITE" id="PS51737">
    <property type="entry name" value="RECOMBINASE_DNA_BIND"/>
    <property type="match status" value="1"/>
</dbReference>
<sequence>MNTLPPKRQRCAVYTRVSTEEGLGQAYTSIDAQRDSGEAYIASRRSEGWIPVGDYYDDGGYSGGNLERPALKRLLDDIRAGKIDIVVTYKIDRLTRSLFDFAELFKILEEHNVTFVAVTQHFNTTDAMGRMVLNIMLTFAQFERELTAERIRDKFLASKKKGLWMHGVPPLGYDVKERRLAINGPEAEVVRWVFQSFAQERSMQKVAELATHAEHRNKAWTSAAGRHTPGKVLDKGAIHKILHNRTYLGHLKHKDTEFENTHPPIIDAALWEKTREILAVNAHARTNHSRANVAFLLKGLLFDSDGAALTPWHTTKRNGQLYRYYLSKELMDRGKLARSPLPRLPANELESMVVRQFRRIIQSPEMIQATLSAARFQDTALDEAQITVAMRQMDRIWDSLFPAEQQLIARQLIEKIIVAPERLEIRFHPLGIQLLADDLQRHAA</sequence>
<evidence type="ECO:0000259" key="2">
    <source>
        <dbReference type="PROSITE" id="PS51737"/>
    </source>
</evidence>
<reference evidence="3 4" key="1">
    <citation type="journal article" date="2015" name="BMC Genomics">
        <title>Comparative genomics and metabolic profiling of the genus Lysobacter.</title>
        <authorList>
            <person name="de Bruijn I."/>
            <person name="Cheng X."/>
            <person name="de Jager V."/>
            <person name="Exposito R.G."/>
            <person name="Watrous J."/>
            <person name="Patel N."/>
            <person name="Postma J."/>
            <person name="Dorrestein P.C."/>
            <person name="Kobayashi D."/>
            <person name="Raaijmakers J.M."/>
        </authorList>
    </citation>
    <scope>NUCLEOTIDE SEQUENCE [LARGE SCALE GENOMIC DNA]</scope>
    <source>
        <strain evidence="3 4">76</strain>
    </source>
</reference>
<protein>
    <submittedName>
        <fullName evidence="3">Recombinase family protein</fullName>
    </submittedName>
</protein>
<accession>A0A0S2F4V2</accession>
<evidence type="ECO:0000313" key="3">
    <source>
        <dbReference type="EMBL" id="ALN78552.1"/>
    </source>
</evidence>
<evidence type="ECO:0000313" key="4">
    <source>
        <dbReference type="Proteomes" id="UP000060787"/>
    </source>
</evidence>
<feature type="domain" description="Resolvase/invertase-type recombinase catalytic" evidence="1">
    <location>
        <begin position="10"/>
        <end position="162"/>
    </location>
</feature>
<evidence type="ECO:0000259" key="1">
    <source>
        <dbReference type="PROSITE" id="PS51736"/>
    </source>
</evidence>
<dbReference type="PROSITE" id="PS51736">
    <property type="entry name" value="RECOMBINASES_3"/>
    <property type="match status" value="1"/>
</dbReference>
<dbReference type="KEGG" id="lab:LA76x_0391"/>
<name>A0A0S2F4V2_LYSAN</name>